<evidence type="ECO:0000313" key="2">
    <source>
        <dbReference type="EMBL" id="GHJ28564.1"/>
    </source>
</evidence>
<name>A0ABQ3TYV5_STRHY</name>
<sequence>MLRRLQARQSGMHEADRGVSNGTPESQPLIASPRHEVPVQRACNFGTLTMHLADPTREAPRWK</sequence>
<protein>
    <submittedName>
        <fullName evidence="2">Uncharacterized protein</fullName>
    </submittedName>
</protein>
<dbReference type="EMBL" id="BNEK01000003">
    <property type="protein sequence ID" value="GHJ28564.1"/>
    <property type="molecule type" value="Genomic_DNA"/>
</dbReference>
<gene>
    <name evidence="2" type="ORF">TPA0910_29970</name>
</gene>
<proteinExistence type="predicted"/>
<accession>A0ABQ3TYV5</accession>
<reference evidence="2" key="1">
    <citation type="submission" date="2024-05" db="EMBL/GenBank/DDBJ databases">
        <title>Whole genome shotgun sequence of Streptomyces hygroscopicus NBRC 113678.</title>
        <authorList>
            <person name="Komaki H."/>
            <person name="Tamura T."/>
        </authorList>
    </citation>
    <scope>NUCLEOTIDE SEQUENCE</scope>
    <source>
        <strain evidence="2">N11-34</strain>
    </source>
</reference>
<evidence type="ECO:0000313" key="3">
    <source>
        <dbReference type="Proteomes" id="UP001054854"/>
    </source>
</evidence>
<feature type="region of interest" description="Disordered" evidence="1">
    <location>
        <begin position="1"/>
        <end position="37"/>
    </location>
</feature>
<keyword evidence="3" id="KW-1185">Reference proteome</keyword>
<evidence type="ECO:0000256" key="1">
    <source>
        <dbReference type="SAM" id="MobiDB-lite"/>
    </source>
</evidence>
<organism evidence="2 3">
    <name type="scientific">Streptomyces hygroscopicus</name>
    <dbReference type="NCBI Taxonomy" id="1912"/>
    <lineage>
        <taxon>Bacteria</taxon>
        <taxon>Bacillati</taxon>
        <taxon>Actinomycetota</taxon>
        <taxon>Actinomycetes</taxon>
        <taxon>Kitasatosporales</taxon>
        <taxon>Streptomycetaceae</taxon>
        <taxon>Streptomyces</taxon>
        <taxon>Streptomyces violaceusniger group</taxon>
    </lineage>
</organism>
<dbReference type="Proteomes" id="UP001054854">
    <property type="component" value="Unassembled WGS sequence"/>
</dbReference>
<comment type="caution">
    <text evidence="2">The sequence shown here is derived from an EMBL/GenBank/DDBJ whole genome shotgun (WGS) entry which is preliminary data.</text>
</comment>